<feature type="active site" evidence="3 4">
    <location>
        <position position="203"/>
    </location>
</feature>
<feature type="modified residue" description="4-aspartylphosphate" evidence="3 5">
    <location>
        <position position="57"/>
    </location>
</feature>
<feature type="active site" evidence="3 4">
    <location>
        <position position="176"/>
    </location>
</feature>
<dbReference type="HAMAP" id="MF_00099">
    <property type="entry name" value="CheB_chemtxs"/>
    <property type="match status" value="1"/>
</dbReference>
<evidence type="ECO:0000256" key="2">
    <source>
        <dbReference type="ARBA" id="ARBA00048267"/>
    </source>
</evidence>
<keyword evidence="3 4" id="KW-0145">Chemotaxis</keyword>
<comment type="subcellular location">
    <subcellularLocation>
        <location evidence="3">Cytoplasm</location>
    </subcellularLocation>
</comment>
<dbReference type="SMART" id="SM00448">
    <property type="entry name" value="REC"/>
    <property type="match status" value="1"/>
</dbReference>
<dbReference type="InterPro" id="IPR011006">
    <property type="entry name" value="CheY-like_superfamily"/>
</dbReference>
<dbReference type="EC" id="3.1.1.61" evidence="3"/>
<evidence type="ECO:0000259" key="7">
    <source>
        <dbReference type="PROSITE" id="PS50122"/>
    </source>
</evidence>
<proteinExistence type="inferred from homology"/>
<comment type="similarity">
    <text evidence="3">Belongs to the CheB family.</text>
</comment>
<dbReference type="InterPro" id="IPR001789">
    <property type="entry name" value="Sig_transdc_resp-reg_receiver"/>
</dbReference>
<keyword evidence="3 5" id="KW-0597">Phosphoprotein</keyword>
<keyword evidence="3" id="KW-0963">Cytoplasm</keyword>
<dbReference type="Proteomes" id="UP001148125">
    <property type="component" value="Unassembled WGS sequence"/>
</dbReference>
<comment type="catalytic activity">
    <reaction evidence="2 3">
        <text>[protein]-L-glutamate 5-O-methyl ester + H2O = L-glutamyl-[protein] + methanol + H(+)</text>
        <dbReference type="Rhea" id="RHEA:23236"/>
        <dbReference type="Rhea" id="RHEA-COMP:10208"/>
        <dbReference type="Rhea" id="RHEA-COMP:10311"/>
        <dbReference type="ChEBI" id="CHEBI:15377"/>
        <dbReference type="ChEBI" id="CHEBI:15378"/>
        <dbReference type="ChEBI" id="CHEBI:17790"/>
        <dbReference type="ChEBI" id="CHEBI:29973"/>
        <dbReference type="ChEBI" id="CHEBI:82795"/>
        <dbReference type="EC" id="3.1.1.61"/>
    </reaction>
</comment>
<dbReference type="Pfam" id="PF00072">
    <property type="entry name" value="Response_reg"/>
    <property type="match status" value="1"/>
</dbReference>
<comment type="PTM">
    <text evidence="3">Phosphorylated by CheA. Phosphorylation of the N-terminal regulatory domain activates the methylesterase activity.</text>
</comment>
<gene>
    <name evidence="3" type="primary">cheB</name>
    <name evidence="8" type="ORF">N7Z68_06080</name>
</gene>
<feature type="active site" evidence="3 4">
    <location>
        <position position="299"/>
    </location>
</feature>
<comment type="catalytic activity">
    <reaction evidence="3">
        <text>L-glutaminyl-[protein] + H2O = L-glutamyl-[protein] + NH4(+)</text>
        <dbReference type="Rhea" id="RHEA:16441"/>
        <dbReference type="Rhea" id="RHEA-COMP:10207"/>
        <dbReference type="Rhea" id="RHEA-COMP:10208"/>
        <dbReference type="ChEBI" id="CHEBI:15377"/>
        <dbReference type="ChEBI" id="CHEBI:28938"/>
        <dbReference type="ChEBI" id="CHEBI:29973"/>
        <dbReference type="ChEBI" id="CHEBI:30011"/>
        <dbReference type="EC" id="3.5.1.44"/>
    </reaction>
</comment>
<keyword evidence="9" id="KW-1185">Reference proteome</keyword>
<dbReference type="InterPro" id="IPR035909">
    <property type="entry name" value="CheB_C"/>
</dbReference>
<evidence type="ECO:0000256" key="5">
    <source>
        <dbReference type="PROSITE-ProRule" id="PRU00169"/>
    </source>
</evidence>
<dbReference type="EMBL" id="JAOTPO010000003">
    <property type="protein sequence ID" value="MDE5412946.1"/>
    <property type="molecule type" value="Genomic_DNA"/>
</dbReference>
<feature type="domain" description="Response regulatory" evidence="6">
    <location>
        <begin position="6"/>
        <end position="123"/>
    </location>
</feature>
<dbReference type="Gene3D" id="3.40.50.2300">
    <property type="match status" value="1"/>
</dbReference>
<evidence type="ECO:0000256" key="4">
    <source>
        <dbReference type="PROSITE-ProRule" id="PRU00050"/>
    </source>
</evidence>
<comment type="caution">
    <text evidence="8">The sequence shown here is derived from an EMBL/GenBank/DDBJ whole genome shotgun (WGS) entry which is preliminary data.</text>
</comment>
<dbReference type="PROSITE" id="PS50122">
    <property type="entry name" value="CHEB"/>
    <property type="match status" value="1"/>
</dbReference>
<keyword evidence="1 3" id="KW-0378">Hydrolase</keyword>
<organism evidence="8 9">
    <name type="scientific">Alkalihalobacterium chitinilyticum</name>
    <dbReference type="NCBI Taxonomy" id="2980103"/>
    <lineage>
        <taxon>Bacteria</taxon>
        <taxon>Bacillati</taxon>
        <taxon>Bacillota</taxon>
        <taxon>Bacilli</taxon>
        <taxon>Bacillales</taxon>
        <taxon>Bacillaceae</taxon>
        <taxon>Alkalihalobacterium</taxon>
    </lineage>
</organism>
<name>A0ABT5VBV8_9BACI</name>
<evidence type="ECO:0000256" key="3">
    <source>
        <dbReference type="HAMAP-Rule" id="MF_00099"/>
    </source>
</evidence>
<dbReference type="CDD" id="cd17541">
    <property type="entry name" value="REC_CheB-like"/>
    <property type="match status" value="1"/>
</dbReference>
<comment type="function">
    <text evidence="3">Involved in chemotaxis. Part of a chemotaxis signal transduction system that modulates chemotaxis in response to various stimuli. Catalyzes the demethylation of specific methylglutamate residues introduced into the chemoreceptors (methyl-accepting chemotaxis proteins or MCP) by CheR. Also mediates the irreversible deamidation of specific glutamine residues to glutamic acid.</text>
</comment>
<reference evidence="8" key="1">
    <citation type="submission" date="2024-05" db="EMBL/GenBank/DDBJ databases">
        <title>Alkalihalobacillus sp. strain MEB203 novel alkaliphilic bacterium from Lonar Lake, India.</title>
        <authorList>
            <person name="Joshi A."/>
            <person name="Thite S."/>
            <person name="Mengade P."/>
        </authorList>
    </citation>
    <scope>NUCLEOTIDE SEQUENCE</scope>
    <source>
        <strain evidence="8">MEB 203</strain>
    </source>
</reference>
<sequence length="355" mass="38755">MKEKITVLVVDDSAFMRKVISDLLQQDERIEVIGTARNGQDALDKIKIIKPDVITLDVEMPILDGLGTLKKIMEESPIPVVMVSSTTLEGAQNTVLAMEYGAVDFIAKTSGSISLDLHKIKDEIINKVILASQSQVTNFIKNTEKLSGIKRADVRHEVHCQFNKSSQKKLIAIGTSTGGPKALQHVLTKLPASLNAPILIVQHMPPGFTKSLANRLNTLCHIEVKEAEDGEIIKNGVAYIAPGGYHLTVKKIGTALVVQLNQLPPRKGHRPSVDVMYESLADIPNYSILSVIMTGMGADGSDGLVRLKQHVDSYSIAESEDSCIVYGMPRSAIKTNQVDEIVHLQQIGQRIVELV</sequence>
<dbReference type="CDD" id="cd16432">
    <property type="entry name" value="CheB_Rec"/>
    <property type="match status" value="1"/>
</dbReference>
<protein>
    <recommendedName>
        <fullName evidence="3">Protein-glutamate methylesterase/protein-glutamine glutaminase</fullName>
        <ecNumber evidence="3">3.1.1.61</ecNumber>
        <ecNumber evidence="3">3.5.1.44</ecNumber>
    </recommendedName>
</protein>
<dbReference type="PIRSF" id="PIRSF000876">
    <property type="entry name" value="RR_chemtxs_CheB"/>
    <property type="match status" value="1"/>
</dbReference>
<dbReference type="Gene3D" id="3.40.50.180">
    <property type="entry name" value="Methylesterase CheB, C-terminal domain"/>
    <property type="match status" value="1"/>
</dbReference>
<dbReference type="NCBIfam" id="NF009206">
    <property type="entry name" value="PRK12555.1"/>
    <property type="match status" value="1"/>
</dbReference>
<comment type="domain">
    <text evidence="3">Contains a C-terminal catalytic domain, and an N-terminal region which modulates catalytic activity.</text>
</comment>
<dbReference type="PANTHER" id="PTHR42872:SF3">
    <property type="entry name" value="PROTEIN-GLUTAMATE METHYLESTERASE_PROTEIN-GLUTAMINE GLUTAMINASE 1"/>
    <property type="match status" value="1"/>
</dbReference>
<evidence type="ECO:0000313" key="9">
    <source>
        <dbReference type="Proteomes" id="UP001148125"/>
    </source>
</evidence>
<dbReference type="PROSITE" id="PS50110">
    <property type="entry name" value="RESPONSE_REGULATORY"/>
    <property type="match status" value="1"/>
</dbReference>
<dbReference type="SUPFAM" id="SSF52738">
    <property type="entry name" value="Methylesterase CheB, C-terminal domain"/>
    <property type="match status" value="1"/>
</dbReference>
<feature type="domain" description="CheB-type methylesterase" evidence="7">
    <location>
        <begin position="164"/>
        <end position="355"/>
    </location>
</feature>
<dbReference type="InterPro" id="IPR000673">
    <property type="entry name" value="Sig_transdc_resp-reg_Me-estase"/>
</dbReference>
<dbReference type="InterPro" id="IPR008248">
    <property type="entry name" value="CheB-like"/>
</dbReference>
<evidence type="ECO:0000259" key="6">
    <source>
        <dbReference type="PROSITE" id="PS50110"/>
    </source>
</evidence>
<dbReference type="NCBIfam" id="NF001965">
    <property type="entry name" value="PRK00742.1"/>
    <property type="match status" value="1"/>
</dbReference>
<dbReference type="SUPFAM" id="SSF52172">
    <property type="entry name" value="CheY-like"/>
    <property type="match status" value="1"/>
</dbReference>
<dbReference type="Pfam" id="PF01339">
    <property type="entry name" value="CheB_methylest"/>
    <property type="match status" value="1"/>
</dbReference>
<dbReference type="EC" id="3.5.1.44" evidence="3"/>
<dbReference type="PANTHER" id="PTHR42872">
    <property type="entry name" value="PROTEIN-GLUTAMATE METHYLESTERASE/PROTEIN-GLUTAMINE GLUTAMINASE"/>
    <property type="match status" value="1"/>
</dbReference>
<evidence type="ECO:0000256" key="1">
    <source>
        <dbReference type="ARBA" id="ARBA00022801"/>
    </source>
</evidence>
<dbReference type="RefSeq" id="WP_275117575.1">
    <property type="nucleotide sequence ID" value="NZ_JAOTPO010000003.1"/>
</dbReference>
<evidence type="ECO:0000313" key="8">
    <source>
        <dbReference type="EMBL" id="MDE5412946.1"/>
    </source>
</evidence>
<accession>A0ABT5VBV8</accession>